<proteinExistence type="predicted"/>
<gene>
    <name evidence="1" type="ORF">EFY87_15385</name>
</gene>
<reference evidence="1 2" key="1">
    <citation type="submission" date="2018-11" db="EMBL/GenBank/DDBJ databases">
        <title>Draft genome of Simplicispira Flexivirga sp. BO-16.</title>
        <authorList>
            <person name="Im W.T."/>
        </authorList>
    </citation>
    <scope>NUCLEOTIDE SEQUENCE [LARGE SCALE GENOMIC DNA]</scope>
    <source>
        <strain evidence="1 2">BO-16</strain>
    </source>
</reference>
<accession>A0A3M9M541</accession>
<evidence type="ECO:0000313" key="2">
    <source>
        <dbReference type="Proteomes" id="UP000271678"/>
    </source>
</evidence>
<protein>
    <submittedName>
        <fullName evidence="1">Uncharacterized protein</fullName>
    </submittedName>
</protein>
<evidence type="ECO:0000313" key="1">
    <source>
        <dbReference type="EMBL" id="RNI20327.1"/>
    </source>
</evidence>
<name>A0A3M9M541_9MICO</name>
<dbReference type="AlphaFoldDB" id="A0A3M9M541"/>
<keyword evidence="2" id="KW-1185">Reference proteome</keyword>
<dbReference type="EMBL" id="RJJQ01000017">
    <property type="protein sequence ID" value="RNI20327.1"/>
    <property type="molecule type" value="Genomic_DNA"/>
</dbReference>
<sequence length="102" mass="10950">MCMTVLVHLCRACGHQQAWHSPRCAGYTSCHCCRTDQCEPTTEPVVLPTFSFPGWHVEPLVAPGTVRNAGTMHASQTCACAACLTAYERLAAQTRQGDALAG</sequence>
<comment type="caution">
    <text evidence="1">The sequence shown here is derived from an EMBL/GenBank/DDBJ whole genome shotgun (WGS) entry which is preliminary data.</text>
</comment>
<dbReference type="Proteomes" id="UP000271678">
    <property type="component" value="Unassembled WGS sequence"/>
</dbReference>
<organism evidence="1 2">
    <name type="scientific">Flexivirga caeni</name>
    <dbReference type="NCBI Taxonomy" id="2294115"/>
    <lineage>
        <taxon>Bacteria</taxon>
        <taxon>Bacillati</taxon>
        <taxon>Actinomycetota</taxon>
        <taxon>Actinomycetes</taxon>
        <taxon>Micrococcales</taxon>
        <taxon>Dermacoccaceae</taxon>
        <taxon>Flexivirga</taxon>
    </lineage>
</organism>